<dbReference type="SUPFAM" id="SSF55729">
    <property type="entry name" value="Acyl-CoA N-acyltransferases (Nat)"/>
    <property type="match status" value="1"/>
</dbReference>
<evidence type="ECO:0000313" key="3">
    <source>
        <dbReference type="Proteomes" id="UP000180194"/>
    </source>
</evidence>
<dbReference type="InterPro" id="IPR057895">
    <property type="entry name" value="Mom"/>
</dbReference>
<keyword evidence="3" id="KW-1185">Reference proteome</keyword>
<evidence type="ECO:0000256" key="1">
    <source>
        <dbReference type="SAM" id="MobiDB-lite"/>
    </source>
</evidence>
<protein>
    <recommendedName>
        <fullName evidence="4">N-acetyltransferase domain-containing protein</fullName>
    </recommendedName>
</protein>
<feature type="region of interest" description="Disordered" evidence="1">
    <location>
        <begin position="133"/>
        <end position="160"/>
    </location>
</feature>
<evidence type="ECO:0000313" key="2">
    <source>
        <dbReference type="EMBL" id="OHX41428.1"/>
    </source>
</evidence>
<sequence length="160" mass="17712">MRLPLEDPQPLTLENIPISFKEAKNFIDQHHRHCVAPHGHKFSVGLWDTDVLVGVAIAGLPIARHNNDGFTLEITRCCLKSSIYKNGVSRLISSIYQAGKAMGYRRIVTYTLDEESGVSLRACGFKLEGLSKGGSWNSAARPRIDKGPTGPKKKWVKQIS</sequence>
<dbReference type="InterPro" id="IPR016181">
    <property type="entry name" value="Acyl_CoA_acyltransferase"/>
</dbReference>
<dbReference type="EMBL" id="MBRJ01000059">
    <property type="protein sequence ID" value="OHX41428.1"/>
    <property type="molecule type" value="Genomic_DNA"/>
</dbReference>
<reference evidence="2 3" key="1">
    <citation type="submission" date="2016-07" db="EMBL/GenBank/DDBJ databases">
        <title>Bacillus oceanisediminis whole genome.</title>
        <authorList>
            <person name="Pal Y."/>
            <person name="Verma A."/>
            <person name="Mual P."/>
            <person name="Srinivasan K."/>
        </authorList>
    </citation>
    <scope>NUCLEOTIDE SEQUENCE [LARGE SCALE GENOMIC DNA]</scope>
    <source>
        <strain evidence="2 3">Bhandara28</strain>
    </source>
</reference>
<name>A0ABX3CK29_9BACI</name>
<accession>A0ABX3CK29</accession>
<dbReference type="NCBIfam" id="NF045478">
    <property type="entry name" value="XF1762_fam"/>
    <property type="match status" value="1"/>
</dbReference>
<feature type="compositionally biased region" description="Basic residues" evidence="1">
    <location>
        <begin position="151"/>
        <end position="160"/>
    </location>
</feature>
<dbReference type="InterPro" id="IPR053780">
    <property type="entry name" value="Gp66-like"/>
</dbReference>
<proteinExistence type="predicted"/>
<dbReference type="Proteomes" id="UP000180194">
    <property type="component" value="Unassembled WGS sequence"/>
</dbReference>
<dbReference type="Pfam" id="PF25680">
    <property type="entry name" value="Mom"/>
    <property type="match status" value="1"/>
</dbReference>
<evidence type="ECO:0008006" key="4">
    <source>
        <dbReference type="Google" id="ProtNLM"/>
    </source>
</evidence>
<gene>
    <name evidence="2" type="ORF">BBV17_28330</name>
</gene>
<comment type="caution">
    <text evidence="2">The sequence shown here is derived from an EMBL/GenBank/DDBJ whole genome shotgun (WGS) entry which is preliminary data.</text>
</comment>
<organism evidence="2 3">
    <name type="scientific">Cytobacillus oceanisediminis</name>
    <dbReference type="NCBI Taxonomy" id="665099"/>
    <lineage>
        <taxon>Bacteria</taxon>
        <taxon>Bacillati</taxon>
        <taxon>Bacillota</taxon>
        <taxon>Bacilli</taxon>
        <taxon>Bacillales</taxon>
        <taxon>Bacillaceae</taxon>
        <taxon>Cytobacillus</taxon>
    </lineage>
</organism>